<dbReference type="Proteomes" id="UP001159364">
    <property type="component" value="Linkage Group LG06"/>
</dbReference>
<gene>
    <name evidence="7" type="ORF">K2173_000767</name>
</gene>
<name>A0AAV8T4A1_9ROSI</name>
<proteinExistence type="predicted"/>
<accession>A0AAV8T4A1</accession>
<reference evidence="7 8" key="1">
    <citation type="submission" date="2021-09" db="EMBL/GenBank/DDBJ databases">
        <title>Genomic insights and catalytic innovation underlie evolution of tropane alkaloids biosynthesis.</title>
        <authorList>
            <person name="Wang Y.-J."/>
            <person name="Tian T."/>
            <person name="Huang J.-P."/>
            <person name="Huang S.-X."/>
        </authorList>
    </citation>
    <scope>NUCLEOTIDE SEQUENCE [LARGE SCALE GENOMIC DNA]</scope>
    <source>
        <strain evidence="7">KIB-2018</strain>
        <tissue evidence="7">Leaf</tissue>
    </source>
</reference>
<dbReference type="Gene3D" id="4.10.280.10">
    <property type="entry name" value="Helix-loop-helix DNA-binding domain"/>
    <property type="match status" value="1"/>
</dbReference>
<dbReference type="PROSITE" id="PS50888">
    <property type="entry name" value="BHLH"/>
    <property type="match status" value="1"/>
</dbReference>
<evidence type="ECO:0000256" key="2">
    <source>
        <dbReference type="ARBA" id="ARBA00023015"/>
    </source>
</evidence>
<protein>
    <recommendedName>
        <fullName evidence="6">BHLH domain-containing protein</fullName>
    </recommendedName>
</protein>
<dbReference type="SMART" id="SM00353">
    <property type="entry name" value="HLH"/>
    <property type="match status" value="1"/>
</dbReference>
<dbReference type="InterPro" id="IPR045847">
    <property type="entry name" value="AIG1-like"/>
</dbReference>
<evidence type="ECO:0000256" key="3">
    <source>
        <dbReference type="ARBA" id="ARBA00023125"/>
    </source>
</evidence>
<comment type="caution">
    <text evidence="7">The sequence shown here is derived from an EMBL/GenBank/DDBJ whole genome shotgun (WGS) entry which is preliminary data.</text>
</comment>
<evidence type="ECO:0000259" key="6">
    <source>
        <dbReference type="PROSITE" id="PS50888"/>
    </source>
</evidence>
<dbReference type="EMBL" id="JAIWQS010000006">
    <property type="protein sequence ID" value="KAJ8761088.1"/>
    <property type="molecule type" value="Genomic_DNA"/>
</dbReference>
<dbReference type="InterPro" id="IPR011598">
    <property type="entry name" value="bHLH_dom"/>
</dbReference>
<keyword evidence="3" id="KW-0238">DNA-binding</keyword>
<evidence type="ECO:0000256" key="1">
    <source>
        <dbReference type="ARBA" id="ARBA00004123"/>
    </source>
</evidence>
<dbReference type="PANTHER" id="PTHR45844">
    <property type="entry name" value="TRANSCRIPTION FACTOR BHLH30"/>
    <property type="match status" value="1"/>
</dbReference>
<sequence length="262" mass="29068">MVANRYNSNSSLGCGYDHHTLEPLSNSSGCTIGFLRGGSSITSEALVLDSEKGELVRTPARVDKKGTSQAKILSALKSHSEAERRRRERINAHLATLRGLVSCTKKMDKATLLAQVISHVKELKKNVKEVSIGLLIPMVDDEIKVERYDDSCDGTLCFTASLCCDYRPSILTEIRQAIETLHLKMMNAEISTLFDRLKVEFVLSSCRNKNVADDAEARQLLTKSIYQALTSVLEKGFASPEFSPRTTLPNKRSRMSFFDSSS</sequence>
<evidence type="ECO:0000313" key="8">
    <source>
        <dbReference type="Proteomes" id="UP001159364"/>
    </source>
</evidence>
<dbReference type="GO" id="GO:0003677">
    <property type="term" value="F:DNA binding"/>
    <property type="evidence" value="ECO:0007669"/>
    <property type="project" value="UniProtKB-KW"/>
</dbReference>
<comment type="subcellular location">
    <subcellularLocation>
        <location evidence="1">Nucleus</location>
    </subcellularLocation>
</comment>
<evidence type="ECO:0000256" key="4">
    <source>
        <dbReference type="ARBA" id="ARBA00023163"/>
    </source>
</evidence>
<evidence type="ECO:0000313" key="7">
    <source>
        <dbReference type="EMBL" id="KAJ8761088.1"/>
    </source>
</evidence>
<dbReference type="GO" id="GO:0046983">
    <property type="term" value="F:protein dimerization activity"/>
    <property type="evidence" value="ECO:0007669"/>
    <property type="project" value="InterPro"/>
</dbReference>
<dbReference type="AlphaFoldDB" id="A0AAV8T4A1"/>
<feature type="domain" description="BHLH" evidence="6">
    <location>
        <begin position="74"/>
        <end position="123"/>
    </location>
</feature>
<dbReference type="InterPro" id="IPR036638">
    <property type="entry name" value="HLH_DNA-bd_sf"/>
</dbReference>
<dbReference type="PANTHER" id="PTHR45844:SF9">
    <property type="entry name" value="OS09G0463900 PROTEIN"/>
    <property type="match status" value="1"/>
</dbReference>
<dbReference type="GO" id="GO:0005634">
    <property type="term" value="C:nucleus"/>
    <property type="evidence" value="ECO:0007669"/>
    <property type="project" value="UniProtKB-SubCell"/>
</dbReference>
<keyword evidence="8" id="KW-1185">Reference proteome</keyword>
<dbReference type="SUPFAM" id="SSF47459">
    <property type="entry name" value="HLH, helix-loop-helix DNA-binding domain"/>
    <property type="match status" value="1"/>
</dbReference>
<organism evidence="7 8">
    <name type="scientific">Erythroxylum novogranatense</name>
    <dbReference type="NCBI Taxonomy" id="1862640"/>
    <lineage>
        <taxon>Eukaryota</taxon>
        <taxon>Viridiplantae</taxon>
        <taxon>Streptophyta</taxon>
        <taxon>Embryophyta</taxon>
        <taxon>Tracheophyta</taxon>
        <taxon>Spermatophyta</taxon>
        <taxon>Magnoliopsida</taxon>
        <taxon>eudicotyledons</taxon>
        <taxon>Gunneridae</taxon>
        <taxon>Pentapetalae</taxon>
        <taxon>rosids</taxon>
        <taxon>fabids</taxon>
        <taxon>Malpighiales</taxon>
        <taxon>Erythroxylaceae</taxon>
        <taxon>Erythroxylum</taxon>
    </lineage>
</organism>
<keyword evidence="4" id="KW-0804">Transcription</keyword>
<keyword evidence="5" id="KW-0539">Nucleus</keyword>
<keyword evidence="2" id="KW-0805">Transcription regulation</keyword>
<dbReference type="Pfam" id="PF00010">
    <property type="entry name" value="HLH"/>
    <property type="match status" value="1"/>
</dbReference>
<evidence type="ECO:0000256" key="5">
    <source>
        <dbReference type="ARBA" id="ARBA00023242"/>
    </source>
</evidence>
<dbReference type="GO" id="GO:0003700">
    <property type="term" value="F:DNA-binding transcription factor activity"/>
    <property type="evidence" value="ECO:0007669"/>
    <property type="project" value="InterPro"/>
</dbReference>